<comment type="caution">
    <text evidence="1">The sequence shown here is derived from an EMBL/GenBank/DDBJ whole genome shotgun (WGS) entry which is preliminary data.</text>
</comment>
<organism evidence="1 2">
    <name type="scientific">Staphylococcus coagulans</name>
    <dbReference type="NCBI Taxonomy" id="74706"/>
    <lineage>
        <taxon>Bacteria</taxon>
        <taxon>Bacillati</taxon>
        <taxon>Bacillota</taxon>
        <taxon>Bacilli</taxon>
        <taxon>Bacillales</taxon>
        <taxon>Staphylococcaceae</taxon>
        <taxon>Staphylococcus</taxon>
    </lineage>
</organism>
<name>A0ABU1F155_9STAP</name>
<keyword evidence="2" id="KW-1185">Reference proteome</keyword>
<dbReference type="EMBL" id="JAVJGV010000063">
    <property type="protein sequence ID" value="MDR5603848.1"/>
    <property type="molecule type" value="Genomic_DNA"/>
</dbReference>
<accession>A0ABU1F155</accession>
<proteinExistence type="predicted"/>
<dbReference type="RefSeq" id="WP_309551954.1">
    <property type="nucleotide sequence ID" value="NZ_JAVJGV010000063.1"/>
</dbReference>
<reference evidence="1 2" key="1">
    <citation type="submission" date="2023-08" db="EMBL/GenBank/DDBJ databases">
        <title>Whole genome sequencing of Staphylococcus coagulans NN-2474.</title>
        <authorList>
            <person name="Kropotov V.S."/>
            <person name="Boriskina E.V."/>
            <person name="Gordinskaya N.A."/>
            <person name="Shkurkina I.S."/>
            <person name="Kryazhev D.V."/>
            <person name="Alekseeva A.E."/>
            <person name="Makhova M.A."/>
        </authorList>
    </citation>
    <scope>NUCLEOTIDE SEQUENCE [LARGE SCALE GENOMIC DNA]</scope>
    <source>
        <strain evidence="1 2">NN-2474</strain>
    </source>
</reference>
<dbReference type="Proteomes" id="UP001255050">
    <property type="component" value="Unassembled WGS sequence"/>
</dbReference>
<dbReference type="Pfam" id="PF11673">
    <property type="entry name" value="DUF3269"/>
    <property type="match status" value="1"/>
</dbReference>
<evidence type="ECO:0000313" key="2">
    <source>
        <dbReference type="Proteomes" id="UP001255050"/>
    </source>
</evidence>
<evidence type="ECO:0000313" key="1">
    <source>
        <dbReference type="EMBL" id="MDR5603848.1"/>
    </source>
</evidence>
<sequence length="73" mass="8529">MSIFDKYNLFDQDGRKVISVVPIKDRYNVAGVTGCIFAGQMWNMSEQELMRFKATHNLFLEQELGTQKTIFDY</sequence>
<gene>
    <name evidence="1" type="ORF">RCO12_10430</name>
</gene>
<dbReference type="InterPro" id="IPR021687">
    <property type="entry name" value="DUF3269"/>
</dbReference>
<protein>
    <submittedName>
        <fullName evidence="1">DUF3269 family protein</fullName>
    </submittedName>
</protein>